<proteinExistence type="predicted"/>
<accession>A0A061E595</accession>
<dbReference type="InParanoid" id="A0A061E595"/>
<gene>
    <name evidence="1" type="ORF">TCM_008728</name>
</gene>
<dbReference type="Gramene" id="EOX99792">
    <property type="protein sequence ID" value="EOX99792"/>
    <property type="gene ID" value="TCM_008728"/>
</dbReference>
<organism evidence="1 2">
    <name type="scientific">Theobroma cacao</name>
    <name type="common">Cacao</name>
    <name type="synonym">Cocoa</name>
    <dbReference type="NCBI Taxonomy" id="3641"/>
    <lineage>
        <taxon>Eukaryota</taxon>
        <taxon>Viridiplantae</taxon>
        <taxon>Streptophyta</taxon>
        <taxon>Embryophyta</taxon>
        <taxon>Tracheophyta</taxon>
        <taxon>Spermatophyta</taxon>
        <taxon>Magnoliopsida</taxon>
        <taxon>eudicotyledons</taxon>
        <taxon>Gunneridae</taxon>
        <taxon>Pentapetalae</taxon>
        <taxon>rosids</taxon>
        <taxon>malvids</taxon>
        <taxon>Malvales</taxon>
        <taxon>Malvaceae</taxon>
        <taxon>Byttnerioideae</taxon>
        <taxon>Theobroma</taxon>
    </lineage>
</organism>
<sequence length="99" mass="11242">MVSTGKRGNYTDKVVNDKMIEDPKVVKKEIAKHFAELYKKNGVLEVDVQDCDIRMLSQNAMTSFEVPITEEEVWDTICGCEGSKAPGLDGYNMNFYKKQ</sequence>
<dbReference type="AlphaFoldDB" id="A0A061E595"/>
<dbReference type="HOGENOM" id="CLU_2324902_0_0_1"/>
<protein>
    <recommendedName>
        <fullName evidence="3">Reverse transcriptase domain-containing protein</fullName>
    </recommendedName>
</protein>
<evidence type="ECO:0000313" key="2">
    <source>
        <dbReference type="Proteomes" id="UP000026915"/>
    </source>
</evidence>
<dbReference type="EMBL" id="CM001880">
    <property type="protein sequence ID" value="EOX99792.1"/>
    <property type="molecule type" value="Genomic_DNA"/>
</dbReference>
<evidence type="ECO:0008006" key="3">
    <source>
        <dbReference type="Google" id="ProtNLM"/>
    </source>
</evidence>
<dbReference type="Proteomes" id="UP000026915">
    <property type="component" value="Chromosome 2"/>
</dbReference>
<keyword evidence="2" id="KW-1185">Reference proteome</keyword>
<name>A0A061E595_THECC</name>
<reference evidence="1 2" key="1">
    <citation type="journal article" date="2013" name="Genome Biol.">
        <title>The genome sequence of the most widely cultivated cacao type and its use to identify candidate genes regulating pod color.</title>
        <authorList>
            <person name="Motamayor J.C."/>
            <person name="Mockaitis K."/>
            <person name="Schmutz J."/>
            <person name="Haiminen N."/>
            <person name="Iii D.L."/>
            <person name="Cornejo O."/>
            <person name="Findley S.D."/>
            <person name="Zheng P."/>
            <person name="Utro F."/>
            <person name="Royaert S."/>
            <person name="Saski C."/>
            <person name="Jenkins J."/>
            <person name="Podicheti R."/>
            <person name="Zhao M."/>
            <person name="Scheffler B.E."/>
            <person name="Stack J.C."/>
            <person name="Feltus F.A."/>
            <person name="Mustiga G.M."/>
            <person name="Amores F."/>
            <person name="Phillips W."/>
            <person name="Marelli J.P."/>
            <person name="May G.D."/>
            <person name="Shapiro H."/>
            <person name="Ma J."/>
            <person name="Bustamante C.D."/>
            <person name="Schnell R.J."/>
            <person name="Main D."/>
            <person name="Gilbert D."/>
            <person name="Parida L."/>
            <person name="Kuhn D.N."/>
        </authorList>
    </citation>
    <scope>NUCLEOTIDE SEQUENCE [LARGE SCALE GENOMIC DNA]</scope>
    <source>
        <strain evidence="2">cv. Matina 1-6</strain>
    </source>
</reference>
<evidence type="ECO:0000313" key="1">
    <source>
        <dbReference type="EMBL" id="EOX99792.1"/>
    </source>
</evidence>